<dbReference type="PANTHER" id="PTHR35936">
    <property type="entry name" value="MEMBRANE-BOUND LYTIC MUREIN TRANSGLYCOSYLASE F"/>
    <property type="match status" value="1"/>
</dbReference>
<dbReference type="SUPFAM" id="SSF53850">
    <property type="entry name" value="Periplasmic binding protein-like II"/>
    <property type="match status" value="1"/>
</dbReference>
<dbReference type="SMART" id="SM00062">
    <property type="entry name" value="PBPb"/>
    <property type="match status" value="1"/>
</dbReference>
<dbReference type="OrthoDB" id="9762169at2"/>
<evidence type="ECO:0000256" key="2">
    <source>
        <dbReference type="SAM" id="SignalP"/>
    </source>
</evidence>
<evidence type="ECO:0000313" key="4">
    <source>
        <dbReference type="EMBL" id="QAU52501.1"/>
    </source>
</evidence>
<reference evidence="4 5" key="1">
    <citation type="submission" date="2019-01" db="EMBL/GenBank/DDBJ databases">
        <authorList>
            <person name="Ruckert C."/>
            <person name="Busche T."/>
            <person name="Kalinowski J."/>
        </authorList>
    </citation>
    <scope>NUCLEOTIDE SEQUENCE [LARGE SCALE GENOMIC DNA]</scope>
    <source>
        <strain evidence="4 5">136/3</strain>
    </source>
</reference>
<feature type="chain" id="PRO_5038613098" evidence="2">
    <location>
        <begin position="26"/>
        <end position="300"/>
    </location>
</feature>
<dbReference type="AlphaFoldDB" id="A0A410W973"/>
<dbReference type="Gene3D" id="3.40.190.10">
    <property type="entry name" value="Periplasmic binding protein-like II"/>
    <property type="match status" value="2"/>
</dbReference>
<gene>
    <name evidence="4" type="primary">glnH3</name>
    <name evidence="4" type="ORF">CPELA_06175</name>
</gene>
<organism evidence="4 5">
    <name type="scientific">Corynebacterium pelargi</name>
    <dbReference type="NCBI Taxonomy" id="1471400"/>
    <lineage>
        <taxon>Bacteria</taxon>
        <taxon>Bacillati</taxon>
        <taxon>Actinomycetota</taxon>
        <taxon>Actinomycetes</taxon>
        <taxon>Mycobacteriales</taxon>
        <taxon>Corynebacteriaceae</taxon>
        <taxon>Corynebacterium</taxon>
    </lineage>
</organism>
<proteinExistence type="predicted"/>
<keyword evidence="1 2" id="KW-0732">Signal</keyword>
<accession>A0A410W973</accession>
<name>A0A410W973_9CORY</name>
<protein>
    <submittedName>
        <fullName evidence="4">Glutamine-binding periplasmic protein</fullName>
    </submittedName>
</protein>
<evidence type="ECO:0000313" key="5">
    <source>
        <dbReference type="Proteomes" id="UP000288929"/>
    </source>
</evidence>
<dbReference type="PROSITE" id="PS51257">
    <property type="entry name" value="PROKAR_LIPOPROTEIN"/>
    <property type="match status" value="1"/>
</dbReference>
<dbReference type="EMBL" id="CP035299">
    <property type="protein sequence ID" value="QAU52501.1"/>
    <property type="molecule type" value="Genomic_DNA"/>
</dbReference>
<dbReference type="Pfam" id="PF00497">
    <property type="entry name" value="SBP_bac_3"/>
    <property type="match status" value="1"/>
</dbReference>
<keyword evidence="5" id="KW-1185">Reference proteome</keyword>
<dbReference type="PANTHER" id="PTHR35936:SF17">
    <property type="entry name" value="ARGININE-BINDING EXTRACELLULAR PROTEIN ARTP"/>
    <property type="match status" value="1"/>
</dbReference>
<feature type="domain" description="Solute-binding protein family 3/N-terminal" evidence="3">
    <location>
        <begin position="60"/>
        <end position="285"/>
    </location>
</feature>
<sequence precursor="true">MKFPFQRIGGFLGAVCLALSLSACVTNEEQGHPEGWEEITPKPVPSIEALVPKDIKDRGVLTAGTNPPFAPFEFRDSSHTIIGVEMDLMHAAAATMGLKFQPKEQDFSLILPSLSAGSIDVGASGFTDTEERRENYDFVDFLYAGVQWGQQTGDDISREDPCGLSIAVQRTTVSETDDVRPLSEQCVEEGKEPIEVLSYDTSDAAATALVLGRADAFSADSPVLAWAVERADGKIEPTGEIFDAAPYGFAVPKDSKLGPALAAALQYLIDNGDYQKILAQWGIEEGLVDAALINEEPVNN</sequence>
<dbReference type="CDD" id="cd01004">
    <property type="entry name" value="PBP2_MidA_like"/>
    <property type="match status" value="1"/>
</dbReference>
<feature type="signal peptide" evidence="2">
    <location>
        <begin position="1"/>
        <end position="25"/>
    </location>
</feature>
<evidence type="ECO:0000259" key="3">
    <source>
        <dbReference type="SMART" id="SM00062"/>
    </source>
</evidence>
<dbReference type="KEGG" id="cpeg:CPELA_06175"/>
<dbReference type="Proteomes" id="UP000288929">
    <property type="component" value="Chromosome"/>
</dbReference>
<evidence type="ECO:0000256" key="1">
    <source>
        <dbReference type="ARBA" id="ARBA00022729"/>
    </source>
</evidence>
<dbReference type="RefSeq" id="WP_128889938.1">
    <property type="nucleotide sequence ID" value="NZ_BMCX01000003.1"/>
</dbReference>
<dbReference type="InterPro" id="IPR001638">
    <property type="entry name" value="Solute-binding_3/MltF_N"/>
</dbReference>